<dbReference type="Gene3D" id="3.10.100.10">
    <property type="entry name" value="Mannose-Binding Protein A, subunit A"/>
    <property type="match status" value="1"/>
</dbReference>
<evidence type="ECO:0000313" key="4">
    <source>
        <dbReference type="Proteomes" id="UP001175271"/>
    </source>
</evidence>
<dbReference type="PANTHER" id="PTHR31024">
    <property type="entry name" value="C-TYPE LECTIN"/>
    <property type="match status" value="1"/>
</dbReference>
<sequence length="425" mass="45981">MVGPLLVLLLGAVFASVQGDAAGNAFQNVYEQLVHVDTTRGPQTPTPTPFPVTPTSCQSCTPTAVPVPSPRGEGQCACSFNKLWLDIVVLMDRSKAMGSEVRAAAAGLNTLFKGINLDSKANQSSRIAFLTYSRDVTTVGDFGRYSSVGQLFRDMLSVKPDAKEVTVDLANALLEAQRIFAKNIDRPNVQRAVIVVAAEYKFGGASDPKKVSSELRESGISIITLAHRSATGGQLAKSLALIASENMNFENKEANVTRKMAKALCYVNCFCKPNWLAYKAPFKSGASYGECLYHIEGQADRPSAQEVCPLIATNGHLVHIKTTTKHERLLSIVKGTGDRFHIGWKREGAGQLWKWDGEQAQQQQPLPTGLWKESAAGNCGVGIESSGVLSYENRDCEKGEYGYVCQAPICDTDNYCSAEEVAVFL</sequence>
<feature type="domain" description="VWFA" evidence="2">
    <location>
        <begin position="86"/>
        <end position="264"/>
    </location>
</feature>
<dbReference type="InterPro" id="IPR016187">
    <property type="entry name" value="CTDL_fold"/>
</dbReference>
<dbReference type="Pfam" id="PF00059">
    <property type="entry name" value="Lectin_C"/>
    <property type="match status" value="1"/>
</dbReference>
<dbReference type="CDD" id="cd00037">
    <property type="entry name" value="CLECT"/>
    <property type="match status" value="1"/>
</dbReference>
<evidence type="ECO:0000256" key="1">
    <source>
        <dbReference type="SAM" id="SignalP"/>
    </source>
</evidence>
<dbReference type="GO" id="GO:0045087">
    <property type="term" value="P:innate immune response"/>
    <property type="evidence" value="ECO:0007669"/>
    <property type="project" value="TreeGrafter"/>
</dbReference>
<dbReference type="Pfam" id="PF00092">
    <property type="entry name" value="VWA"/>
    <property type="match status" value="1"/>
</dbReference>
<feature type="signal peptide" evidence="1">
    <location>
        <begin position="1"/>
        <end position="19"/>
    </location>
</feature>
<protein>
    <recommendedName>
        <fullName evidence="2">VWFA domain-containing protein</fullName>
    </recommendedName>
</protein>
<dbReference type="InterPro" id="IPR002035">
    <property type="entry name" value="VWF_A"/>
</dbReference>
<comment type="caution">
    <text evidence="3">The sequence shown here is derived from an EMBL/GenBank/DDBJ whole genome shotgun (WGS) entry which is preliminary data.</text>
</comment>
<dbReference type="Proteomes" id="UP001175271">
    <property type="component" value="Unassembled WGS sequence"/>
</dbReference>
<dbReference type="PROSITE" id="PS50234">
    <property type="entry name" value="VWFA"/>
    <property type="match status" value="1"/>
</dbReference>
<gene>
    <name evidence="3" type="ORF">QR680_003824</name>
</gene>
<dbReference type="EMBL" id="JAUCMV010000003">
    <property type="protein sequence ID" value="KAK0408197.1"/>
    <property type="molecule type" value="Genomic_DNA"/>
</dbReference>
<organism evidence="3 4">
    <name type="scientific">Steinernema hermaphroditum</name>
    <dbReference type="NCBI Taxonomy" id="289476"/>
    <lineage>
        <taxon>Eukaryota</taxon>
        <taxon>Metazoa</taxon>
        <taxon>Ecdysozoa</taxon>
        <taxon>Nematoda</taxon>
        <taxon>Chromadorea</taxon>
        <taxon>Rhabditida</taxon>
        <taxon>Tylenchina</taxon>
        <taxon>Panagrolaimomorpha</taxon>
        <taxon>Strongyloidoidea</taxon>
        <taxon>Steinernematidae</taxon>
        <taxon>Steinernema</taxon>
    </lineage>
</organism>
<feature type="chain" id="PRO_5041430555" description="VWFA domain-containing protein" evidence="1">
    <location>
        <begin position="20"/>
        <end position="425"/>
    </location>
</feature>
<dbReference type="Gene3D" id="3.40.50.410">
    <property type="entry name" value="von Willebrand factor, type A domain"/>
    <property type="match status" value="1"/>
</dbReference>
<proteinExistence type="predicted"/>
<dbReference type="SMART" id="SM00034">
    <property type="entry name" value="CLECT"/>
    <property type="match status" value="1"/>
</dbReference>
<name>A0AA39LSM8_9BILA</name>
<dbReference type="SMART" id="SM00327">
    <property type="entry name" value="VWA"/>
    <property type="match status" value="1"/>
</dbReference>
<dbReference type="AlphaFoldDB" id="A0AA39LSM8"/>
<dbReference type="SUPFAM" id="SSF56436">
    <property type="entry name" value="C-type lectin-like"/>
    <property type="match status" value="1"/>
</dbReference>
<accession>A0AA39LSM8</accession>
<dbReference type="PANTHER" id="PTHR31024:SF12">
    <property type="entry name" value="VWFA DOMAIN-CONTAINING PROTEIN"/>
    <property type="match status" value="1"/>
</dbReference>
<dbReference type="SUPFAM" id="SSF53300">
    <property type="entry name" value="vWA-like"/>
    <property type="match status" value="1"/>
</dbReference>
<evidence type="ECO:0000259" key="2">
    <source>
        <dbReference type="PROSITE" id="PS50234"/>
    </source>
</evidence>
<reference evidence="3" key="1">
    <citation type="submission" date="2023-06" db="EMBL/GenBank/DDBJ databases">
        <title>Genomic analysis of the entomopathogenic nematode Steinernema hermaphroditum.</title>
        <authorList>
            <person name="Schwarz E.M."/>
            <person name="Heppert J.K."/>
            <person name="Baniya A."/>
            <person name="Schwartz H.T."/>
            <person name="Tan C.-H."/>
            <person name="Antoshechkin I."/>
            <person name="Sternberg P.W."/>
            <person name="Goodrich-Blair H."/>
            <person name="Dillman A.R."/>
        </authorList>
    </citation>
    <scope>NUCLEOTIDE SEQUENCE</scope>
    <source>
        <strain evidence="3">PS9179</strain>
        <tissue evidence="3">Whole animal</tissue>
    </source>
</reference>
<dbReference type="InterPro" id="IPR001304">
    <property type="entry name" value="C-type_lectin-like"/>
</dbReference>
<keyword evidence="4" id="KW-1185">Reference proteome</keyword>
<keyword evidence="1" id="KW-0732">Signal</keyword>
<evidence type="ECO:0000313" key="3">
    <source>
        <dbReference type="EMBL" id="KAK0408197.1"/>
    </source>
</evidence>
<dbReference type="InterPro" id="IPR016186">
    <property type="entry name" value="C-type_lectin-like/link_sf"/>
</dbReference>
<dbReference type="InterPro" id="IPR036465">
    <property type="entry name" value="vWFA_dom_sf"/>
</dbReference>